<evidence type="ECO:0000256" key="6">
    <source>
        <dbReference type="PROSITE-ProRule" id="PRU00182"/>
    </source>
</evidence>
<comment type="function">
    <text evidence="7">Responsible for synthesis of pseudouridine from uracil.</text>
</comment>
<evidence type="ECO:0000256" key="2">
    <source>
        <dbReference type="ARBA" id="ARBA00010876"/>
    </source>
</evidence>
<dbReference type="GO" id="GO:0003723">
    <property type="term" value="F:RNA binding"/>
    <property type="evidence" value="ECO:0007669"/>
    <property type="project" value="UniProtKB-KW"/>
</dbReference>
<dbReference type="InterPro" id="IPR020103">
    <property type="entry name" value="PsdUridine_synth_cat_dom_sf"/>
</dbReference>
<dbReference type="InterPro" id="IPR002942">
    <property type="entry name" value="S4_RNA-bd"/>
</dbReference>
<dbReference type="GO" id="GO:0120159">
    <property type="term" value="F:rRNA pseudouridine synthase activity"/>
    <property type="evidence" value="ECO:0007669"/>
    <property type="project" value="UniProtKB-ARBA"/>
</dbReference>
<gene>
    <name evidence="9" type="ORF">TKV_c14460</name>
</gene>
<dbReference type="PROSITE" id="PS50889">
    <property type="entry name" value="S4"/>
    <property type="match status" value="1"/>
</dbReference>
<comment type="similarity">
    <text evidence="2 7">Belongs to the pseudouridine synthase RluA family.</text>
</comment>
<dbReference type="AlphaFoldDB" id="A0A097AS15"/>
<dbReference type="HOGENOM" id="CLU_016902_4_4_9"/>
<comment type="catalytic activity">
    <reaction evidence="1 7">
        <text>a uridine in RNA = a pseudouridine in RNA</text>
        <dbReference type="Rhea" id="RHEA:48348"/>
        <dbReference type="Rhea" id="RHEA-COMP:12068"/>
        <dbReference type="Rhea" id="RHEA-COMP:12069"/>
        <dbReference type="ChEBI" id="CHEBI:65314"/>
        <dbReference type="ChEBI" id="CHEBI:65315"/>
    </reaction>
</comment>
<dbReference type="InterPro" id="IPR006225">
    <property type="entry name" value="PsdUridine_synth_RluC/D"/>
</dbReference>
<feature type="domain" description="RNA-binding S4" evidence="8">
    <location>
        <begin position="18"/>
        <end position="81"/>
    </location>
</feature>
<keyword evidence="4 7" id="KW-0413">Isomerase</keyword>
<dbReference type="KEGG" id="tki:TKV_c14460"/>
<dbReference type="OrthoDB" id="9807829at2"/>
<dbReference type="Gene3D" id="3.10.290.10">
    <property type="entry name" value="RNA-binding S4 domain"/>
    <property type="match status" value="1"/>
</dbReference>
<dbReference type="SMART" id="SM00363">
    <property type="entry name" value="S4"/>
    <property type="match status" value="1"/>
</dbReference>
<proteinExistence type="inferred from homology"/>
<keyword evidence="10" id="KW-1185">Reference proteome</keyword>
<dbReference type="PROSITE" id="PS01129">
    <property type="entry name" value="PSI_RLU"/>
    <property type="match status" value="1"/>
</dbReference>
<dbReference type="STRING" id="2325.TKV_c14460"/>
<reference evidence="10" key="1">
    <citation type="journal article" date="2015" name="Genome Announc.">
        <title>Whole-Genome Sequences of 80 Environmental and Clinical Isolates of Burkholderia pseudomallei.</title>
        <authorList>
            <person name="Johnson S.L."/>
            <person name="Baker A.L."/>
            <person name="Chain P.S."/>
            <person name="Currie B.J."/>
            <person name="Daligault H.E."/>
            <person name="Davenport K.W."/>
            <person name="Davis C.B."/>
            <person name="Inglis T.J."/>
            <person name="Kaestli M."/>
            <person name="Koren S."/>
            <person name="Mayo M."/>
            <person name="Merritt A.J."/>
            <person name="Price E.P."/>
            <person name="Sarovich D.S."/>
            <person name="Warner J."/>
            <person name="Rosovitz M.J."/>
        </authorList>
    </citation>
    <scope>NUCLEOTIDE SEQUENCE [LARGE SCALE GENOMIC DNA]</scope>
    <source>
        <strain evidence="10">DSM 2030</strain>
    </source>
</reference>
<dbReference type="SUPFAM" id="SSF55174">
    <property type="entry name" value="Alpha-L RNA-binding motif"/>
    <property type="match status" value="1"/>
</dbReference>
<dbReference type="Proteomes" id="UP000029669">
    <property type="component" value="Chromosome"/>
</dbReference>
<dbReference type="FunFam" id="3.30.2350.10:FF:000006">
    <property type="entry name" value="Pseudouridine synthase"/>
    <property type="match status" value="1"/>
</dbReference>
<dbReference type="Pfam" id="PF01479">
    <property type="entry name" value="S4"/>
    <property type="match status" value="1"/>
</dbReference>
<dbReference type="CDD" id="cd02869">
    <property type="entry name" value="PseudoU_synth_RluA_like"/>
    <property type="match status" value="1"/>
</dbReference>
<dbReference type="PANTHER" id="PTHR21600:SF44">
    <property type="entry name" value="RIBOSOMAL LARGE SUBUNIT PSEUDOURIDINE SYNTHASE D"/>
    <property type="match status" value="1"/>
</dbReference>
<evidence type="ECO:0000313" key="9">
    <source>
        <dbReference type="EMBL" id="AIS52615.1"/>
    </source>
</evidence>
<dbReference type="InterPro" id="IPR050188">
    <property type="entry name" value="RluA_PseudoU_synthase"/>
</dbReference>
<dbReference type="Pfam" id="PF00849">
    <property type="entry name" value="PseudoU_synth_2"/>
    <property type="match status" value="1"/>
</dbReference>
<dbReference type="RefSeq" id="WP_049685346.1">
    <property type="nucleotide sequence ID" value="NZ_CP009170.1"/>
</dbReference>
<dbReference type="NCBIfam" id="TIGR00005">
    <property type="entry name" value="rluA_subfam"/>
    <property type="match status" value="1"/>
</dbReference>
<evidence type="ECO:0000256" key="1">
    <source>
        <dbReference type="ARBA" id="ARBA00000073"/>
    </source>
</evidence>
<sequence>MNVVDKIVLQGEKEDEGKRIDVFLAAELDYTRSYIKKLIVDELVFVNGKTVKPSYKVKENDEVVVNIPEAEKIDVLPENIPLDILYEDDDIIVINKPQGMVVHPAPGNYSGTLVNALLYHCKNLSGINGILRPGIVHRLDKDTSGVMVVAKNDKAHISLSNQIKERSVFKKYVAIVEGVIKDEEGKIEAPIGRHPVDRKKMAVIEDGRYALTLYKVLERFKENTLIEAVIKTGRTHQIRVHMAYIGHPVVGDPVYGFKKQKFKLEGQALHSSILGFVHPTKGVYMEFEAPLPEYFVRLIEILRRSTY</sequence>
<name>A0A097AS15_THEKI</name>
<organism evidence="9 10">
    <name type="scientific">Thermoanaerobacter kivui</name>
    <name type="common">Acetogenium kivui</name>
    <dbReference type="NCBI Taxonomy" id="2325"/>
    <lineage>
        <taxon>Bacteria</taxon>
        <taxon>Bacillati</taxon>
        <taxon>Bacillota</taxon>
        <taxon>Clostridia</taxon>
        <taxon>Thermoanaerobacterales</taxon>
        <taxon>Thermoanaerobacteraceae</taxon>
        <taxon>Thermoanaerobacter</taxon>
    </lineage>
</organism>
<dbReference type="GO" id="GO:0000455">
    <property type="term" value="P:enzyme-directed rRNA pseudouridine synthesis"/>
    <property type="evidence" value="ECO:0007669"/>
    <property type="project" value="UniProtKB-ARBA"/>
</dbReference>
<evidence type="ECO:0000256" key="3">
    <source>
        <dbReference type="ARBA" id="ARBA00022884"/>
    </source>
</evidence>
<evidence type="ECO:0000256" key="5">
    <source>
        <dbReference type="PIRSR" id="PIRSR606225-1"/>
    </source>
</evidence>
<dbReference type="Gene3D" id="3.30.2350.10">
    <property type="entry name" value="Pseudouridine synthase"/>
    <property type="match status" value="1"/>
</dbReference>
<dbReference type="EMBL" id="CP009170">
    <property type="protein sequence ID" value="AIS52615.1"/>
    <property type="molecule type" value="Genomic_DNA"/>
</dbReference>
<evidence type="ECO:0000259" key="8">
    <source>
        <dbReference type="SMART" id="SM00363"/>
    </source>
</evidence>
<evidence type="ECO:0000313" key="10">
    <source>
        <dbReference type="Proteomes" id="UP000029669"/>
    </source>
</evidence>
<evidence type="ECO:0000256" key="7">
    <source>
        <dbReference type="RuleBase" id="RU362028"/>
    </source>
</evidence>
<protein>
    <recommendedName>
        <fullName evidence="7">Pseudouridine synthase</fullName>
        <ecNumber evidence="7">5.4.99.-</ecNumber>
    </recommendedName>
</protein>
<dbReference type="InterPro" id="IPR036986">
    <property type="entry name" value="S4_RNA-bd_sf"/>
</dbReference>
<dbReference type="InterPro" id="IPR006224">
    <property type="entry name" value="PsdUridine_synth_RluA-like_CS"/>
</dbReference>
<feature type="active site" evidence="5">
    <location>
        <position position="140"/>
    </location>
</feature>
<dbReference type="EC" id="5.4.99.-" evidence="7"/>
<dbReference type="InterPro" id="IPR006145">
    <property type="entry name" value="PsdUridine_synth_RsuA/RluA"/>
</dbReference>
<dbReference type="CDD" id="cd00165">
    <property type="entry name" value="S4"/>
    <property type="match status" value="1"/>
</dbReference>
<dbReference type="SUPFAM" id="SSF55120">
    <property type="entry name" value="Pseudouridine synthase"/>
    <property type="match status" value="1"/>
</dbReference>
<accession>A0A097AS15</accession>
<evidence type="ECO:0000256" key="4">
    <source>
        <dbReference type="ARBA" id="ARBA00023235"/>
    </source>
</evidence>
<dbReference type="eggNOG" id="COG0564">
    <property type="taxonomic scope" value="Bacteria"/>
</dbReference>
<dbReference type="PANTHER" id="PTHR21600">
    <property type="entry name" value="MITOCHONDRIAL RNA PSEUDOURIDINE SYNTHASE"/>
    <property type="match status" value="1"/>
</dbReference>
<keyword evidence="3 6" id="KW-0694">RNA-binding</keyword>